<evidence type="ECO:0000313" key="2">
    <source>
        <dbReference type="Proteomes" id="UP000283619"/>
    </source>
</evidence>
<dbReference type="RefSeq" id="WP_077571360.1">
    <property type="nucleotide sequence ID" value="NZ_MOBZ01000018.1"/>
</dbReference>
<dbReference type="SUPFAM" id="SSF88874">
    <property type="entry name" value="Receptor-binding domain of short tail fibre protein gp12"/>
    <property type="match status" value="1"/>
</dbReference>
<gene>
    <name evidence="1" type="ORF">BK673_21990</name>
</gene>
<proteinExistence type="predicted"/>
<dbReference type="Proteomes" id="UP000283619">
    <property type="component" value="Unassembled WGS sequence"/>
</dbReference>
<protein>
    <submittedName>
        <fullName evidence="1">Phage tail protein</fullName>
    </submittedName>
</protein>
<dbReference type="AlphaFoldDB" id="A0A423P1F2"/>
<sequence>MDYPKSVPSVGLVDGRFVDENPVAGTPGSLIPAVWGNSVTQEILSVISGGGLVASEADTSQLFKAIQSIVGSASPMRSVITRLAASKSLAEQELGLVLIDGSPAPVTLTLPPADLALGVRDVILRRVDNSGNRLVVQASGTDRIRFHTYLSSSGYPFLVLMGGGDWWHLRSDGAGSWWPIGRFDNNALGRPLFETTTTLNPGGYGVPNGDLFKRAEWPWLWDFAQASGALTTEAARAGREGGWTSGDGASNFRIPEIRGEFLRVLSETRNVDTGRVMGSLQMHALQSHNHYLPTGTGATFKPAPAIPDPVWDVNTNVNFSPTTATVATTYPNPAFDSDTYIGNIGNFAAETRPRNIAYPARIKLI</sequence>
<name>A0A423P1F2_PSEFL</name>
<organism evidence="1 2">
    <name type="scientific">Pseudomonas fluorescens</name>
    <dbReference type="NCBI Taxonomy" id="294"/>
    <lineage>
        <taxon>Bacteria</taxon>
        <taxon>Pseudomonadati</taxon>
        <taxon>Pseudomonadota</taxon>
        <taxon>Gammaproteobacteria</taxon>
        <taxon>Pseudomonadales</taxon>
        <taxon>Pseudomonadaceae</taxon>
        <taxon>Pseudomonas</taxon>
    </lineage>
</organism>
<evidence type="ECO:0000313" key="1">
    <source>
        <dbReference type="EMBL" id="ROO04928.1"/>
    </source>
</evidence>
<accession>A0A423P1F2</accession>
<dbReference type="EMBL" id="MOBZ01000018">
    <property type="protein sequence ID" value="ROO04928.1"/>
    <property type="molecule type" value="Genomic_DNA"/>
</dbReference>
<reference evidence="1 2" key="1">
    <citation type="submission" date="2016-10" db="EMBL/GenBank/DDBJ databases">
        <title>Comparative genome analysis of multiple Pseudomonas spp. focuses on biocontrol and plant growth promoting traits.</title>
        <authorList>
            <person name="Tao X.-Y."/>
            <person name="Taylor C.G."/>
        </authorList>
    </citation>
    <scope>NUCLEOTIDE SEQUENCE [LARGE SCALE GENOMIC DNA]</scope>
    <source>
        <strain evidence="1 2">36G2</strain>
    </source>
</reference>
<comment type="caution">
    <text evidence="1">The sequence shown here is derived from an EMBL/GenBank/DDBJ whole genome shotgun (WGS) entry which is preliminary data.</text>
</comment>